<reference evidence="1" key="1">
    <citation type="submission" date="2018-06" db="EMBL/GenBank/DDBJ databases">
        <authorList>
            <person name="Zhirakovskaya E."/>
        </authorList>
    </citation>
    <scope>NUCLEOTIDE SEQUENCE</scope>
</reference>
<evidence type="ECO:0000313" key="1">
    <source>
        <dbReference type="EMBL" id="VAW70391.1"/>
    </source>
</evidence>
<protein>
    <submittedName>
        <fullName evidence="1">Diguanylate cyclase/phosphodiesterase (GGDEF &amp; EAL domains) with PAS/PAC sensor(S)</fullName>
    </submittedName>
</protein>
<name>A0A3B0XS70_9ZZZZ</name>
<dbReference type="EMBL" id="UOFJ01000518">
    <property type="protein sequence ID" value="VAW70391.1"/>
    <property type="molecule type" value="Genomic_DNA"/>
</dbReference>
<gene>
    <name evidence="1" type="ORF">MNBD_GAMMA10-3128</name>
</gene>
<dbReference type="AlphaFoldDB" id="A0A3B0XS70"/>
<sequence length="392" mass="45210">MTKIITEAVDDIISELGCYNPIELLLRQGRLRYNDYERWRSGEQEFICELLMGSARRINTLLSTAKEYALALKLDARPLQVHGWQGNKLNQPLQFCPASSDIHEALLNTQYIRSESLPQLDLFFDNQGVQLANDLKLALSDRNTELATDRLNQLEHADPNHSLCGQGAQLLSALQKLQQPERDSPITELRYLQQTLAPLAKDALADKARDFIVPFWRALANHLPQGEYAAEQPQLHPAYCFEQILDWPQVIHHIRAINNWQQHPALFASLSHGHYHNDQRIESIQVLCDYCWQHPQADIFMPDDFNCIQAWNQFIDEELDEKWGLQHFPAWLLFKEQGLSLHLVANTDYTPVAFIALQQLAGVDDDRQIALREQLQKAHEGVFRYYLSRLGD</sequence>
<organism evidence="1">
    <name type="scientific">hydrothermal vent metagenome</name>
    <dbReference type="NCBI Taxonomy" id="652676"/>
    <lineage>
        <taxon>unclassified sequences</taxon>
        <taxon>metagenomes</taxon>
        <taxon>ecological metagenomes</taxon>
    </lineage>
</organism>
<accession>A0A3B0XS70</accession>
<proteinExistence type="predicted"/>